<dbReference type="RefSeq" id="WP_257560554.1">
    <property type="nucleotide sequence ID" value="NZ_JANKBY010000191.1"/>
</dbReference>
<organism evidence="1 2">
    <name type="scientific">Terrisporobacter muris</name>
    <dbReference type="NCBI Taxonomy" id="2963284"/>
    <lineage>
        <taxon>Bacteria</taxon>
        <taxon>Bacillati</taxon>
        <taxon>Bacillota</taxon>
        <taxon>Clostridia</taxon>
        <taxon>Peptostreptococcales</taxon>
        <taxon>Peptostreptococcaceae</taxon>
        <taxon>Terrisporobacter</taxon>
    </lineage>
</organism>
<comment type="caution">
    <text evidence="1">The sequence shown here is derived from an EMBL/GenBank/DDBJ whole genome shotgun (WGS) entry which is preliminary data.</text>
</comment>
<evidence type="ECO:0000313" key="1">
    <source>
        <dbReference type="EMBL" id="MCR1823779.1"/>
    </source>
</evidence>
<dbReference type="AlphaFoldDB" id="A0A9X2MCB3"/>
<protein>
    <submittedName>
        <fullName evidence="1">Uncharacterized protein</fullName>
    </submittedName>
</protein>
<dbReference type="EMBL" id="JANKBY010000191">
    <property type="protein sequence ID" value="MCR1823779.1"/>
    <property type="molecule type" value="Genomic_DNA"/>
</dbReference>
<name>A0A9X2MCB3_9FIRM</name>
<evidence type="ECO:0000313" key="2">
    <source>
        <dbReference type="Proteomes" id="UP001140817"/>
    </source>
</evidence>
<reference evidence="1" key="1">
    <citation type="submission" date="2022-07" db="EMBL/GenBank/DDBJ databases">
        <title>Enhanced cultured diversity of the mouse gut microbiota enables custom-made synthetic communities.</title>
        <authorList>
            <person name="Afrizal A."/>
        </authorList>
    </citation>
    <scope>NUCLEOTIDE SEQUENCE</scope>
    <source>
        <strain evidence="1">DSM 29186</strain>
    </source>
</reference>
<keyword evidence="2" id="KW-1185">Reference proteome</keyword>
<gene>
    <name evidence="1" type="ORF">NSA58_13370</name>
</gene>
<sequence>MSKYQDDNRKIEVQMIINLIESMCIKNNISLVPYRLKNGTYVTSVYDNLEDVNYVITKEKGAN</sequence>
<accession>A0A9X2MCB3</accession>
<dbReference type="Proteomes" id="UP001140817">
    <property type="component" value="Unassembled WGS sequence"/>
</dbReference>
<proteinExistence type="predicted"/>